<keyword evidence="3 7" id="KW-0812">Transmembrane</keyword>
<evidence type="ECO:0000313" key="9">
    <source>
        <dbReference type="Proteomes" id="UP001174136"/>
    </source>
</evidence>
<evidence type="ECO:0000256" key="6">
    <source>
        <dbReference type="PIRSR" id="PIRSR002419-1"/>
    </source>
</evidence>
<sequence length="253" mass="27286">MAVNKVVKYLLFTFNLLFFISGAVILGVSVHAISNRAQYQLNDELMPAVHLTICVGTISLVLGFLGCCGAIRENRCLLALFFVGQLLMLLMALAVGALGAMAQTDEARGAVEAHFETLGPLSEVPEEVQESIQELEKAGKCCGFFKGHEDWGNSSLAVPDSCNCTDTSRNCTAVDGRDLYATPCLSYLLQWLGHVSDTLMATAFTFAGLMVLGMAFSMAMICQISAGPPGISNAFTPEDNINNIFNWFVLVYS</sequence>
<name>A0AA47N7I6_MERPO</name>
<keyword evidence="5 7" id="KW-0472">Membrane</keyword>
<evidence type="ECO:0000256" key="5">
    <source>
        <dbReference type="ARBA" id="ARBA00023136"/>
    </source>
</evidence>
<feature type="transmembrane region" description="Helical" evidence="7">
    <location>
        <begin position="12"/>
        <end position="33"/>
    </location>
</feature>
<evidence type="ECO:0000256" key="2">
    <source>
        <dbReference type="ARBA" id="ARBA00006840"/>
    </source>
</evidence>
<feature type="transmembrane region" description="Helical" evidence="7">
    <location>
        <begin position="77"/>
        <end position="102"/>
    </location>
</feature>
<comment type="similarity">
    <text evidence="2">Belongs to the tetraspanin (TM4SF) family.</text>
</comment>
<evidence type="ECO:0000313" key="8">
    <source>
        <dbReference type="EMBL" id="KAK0153704.1"/>
    </source>
</evidence>
<proteinExistence type="inferred from homology"/>
<evidence type="ECO:0000256" key="4">
    <source>
        <dbReference type="ARBA" id="ARBA00022989"/>
    </source>
</evidence>
<feature type="disulfide bond" evidence="6">
    <location>
        <begin position="142"/>
        <end position="162"/>
    </location>
</feature>
<evidence type="ECO:0000256" key="3">
    <source>
        <dbReference type="ARBA" id="ARBA00022692"/>
    </source>
</evidence>
<dbReference type="GO" id="GO:0005886">
    <property type="term" value="C:plasma membrane"/>
    <property type="evidence" value="ECO:0007669"/>
    <property type="project" value="TreeGrafter"/>
</dbReference>
<dbReference type="Pfam" id="PF00335">
    <property type="entry name" value="Tetraspanin"/>
    <property type="match status" value="1"/>
</dbReference>
<dbReference type="Gene3D" id="1.10.1450.10">
    <property type="entry name" value="Tetraspanin"/>
    <property type="match status" value="1"/>
</dbReference>
<gene>
    <name evidence="8" type="primary">TSPAN8</name>
    <name evidence="8" type="ORF">N1851_004512</name>
</gene>
<dbReference type="PIRSF" id="PIRSF002419">
    <property type="entry name" value="Tetraspanin"/>
    <property type="match status" value="1"/>
</dbReference>
<accession>A0AA47N7I6</accession>
<dbReference type="EMBL" id="JAOPHQ010000645">
    <property type="protein sequence ID" value="KAK0153704.1"/>
    <property type="molecule type" value="Genomic_DNA"/>
</dbReference>
<comment type="caution">
    <text evidence="8">The sequence shown here is derived from an EMBL/GenBank/DDBJ whole genome shotgun (WGS) entry which is preliminary data.</text>
</comment>
<evidence type="ECO:0000256" key="7">
    <source>
        <dbReference type="SAM" id="Phobius"/>
    </source>
</evidence>
<keyword evidence="6" id="KW-1015">Disulfide bond</keyword>
<organism evidence="8 9">
    <name type="scientific">Merluccius polli</name>
    <name type="common">Benguela hake</name>
    <name type="synonym">Merluccius cadenati</name>
    <dbReference type="NCBI Taxonomy" id="89951"/>
    <lineage>
        <taxon>Eukaryota</taxon>
        <taxon>Metazoa</taxon>
        <taxon>Chordata</taxon>
        <taxon>Craniata</taxon>
        <taxon>Vertebrata</taxon>
        <taxon>Euteleostomi</taxon>
        <taxon>Actinopterygii</taxon>
        <taxon>Neopterygii</taxon>
        <taxon>Teleostei</taxon>
        <taxon>Neoteleostei</taxon>
        <taxon>Acanthomorphata</taxon>
        <taxon>Zeiogadaria</taxon>
        <taxon>Gadariae</taxon>
        <taxon>Gadiformes</taxon>
        <taxon>Gadoidei</taxon>
        <taxon>Merlucciidae</taxon>
        <taxon>Merluccius</taxon>
    </lineage>
</organism>
<dbReference type="AlphaFoldDB" id="A0AA47N7I6"/>
<dbReference type="PRINTS" id="PR00259">
    <property type="entry name" value="TMFOUR"/>
</dbReference>
<reference evidence="8" key="1">
    <citation type="journal article" date="2023" name="Front. Mar. Sci.">
        <title>A new Merluccius polli reference genome to investigate the effects of global change in West African waters.</title>
        <authorList>
            <person name="Mateo J.L."/>
            <person name="Blanco-Fernandez C."/>
            <person name="Garcia-Vazquez E."/>
            <person name="Machado-Schiaffino G."/>
        </authorList>
    </citation>
    <scope>NUCLEOTIDE SEQUENCE</scope>
    <source>
        <strain evidence="8">C29</strain>
        <tissue evidence="8">Fin</tissue>
    </source>
</reference>
<dbReference type="PANTHER" id="PTHR19282:SF380">
    <property type="entry name" value="TETRASPANIN-8"/>
    <property type="match status" value="1"/>
</dbReference>
<comment type="subcellular location">
    <subcellularLocation>
        <location evidence="1">Membrane</location>
        <topology evidence="1">Multi-pass membrane protein</topology>
    </subcellularLocation>
</comment>
<feature type="transmembrane region" description="Helical" evidence="7">
    <location>
        <begin position="199"/>
        <end position="222"/>
    </location>
</feature>
<keyword evidence="9" id="KW-1185">Reference proteome</keyword>
<feature type="transmembrane region" description="Helical" evidence="7">
    <location>
        <begin position="45"/>
        <end position="65"/>
    </location>
</feature>
<dbReference type="Proteomes" id="UP001174136">
    <property type="component" value="Unassembled WGS sequence"/>
</dbReference>
<dbReference type="InterPro" id="IPR018503">
    <property type="entry name" value="Tetraspanin_CS"/>
</dbReference>
<protein>
    <submittedName>
        <fullName evidence="8">Tetraspanin-8</fullName>
    </submittedName>
</protein>
<dbReference type="PANTHER" id="PTHR19282">
    <property type="entry name" value="TETRASPANIN"/>
    <property type="match status" value="1"/>
</dbReference>
<keyword evidence="4 7" id="KW-1133">Transmembrane helix</keyword>
<evidence type="ECO:0000256" key="1">
    <source>
        <dbReference type="ARBA" id="ARBA00004141"/>
    </source>
</evidence>
<dbReference type="InterPro" id="IPR008952">
    <property type="entry name" value="Tetraspanin_EC2_sf"/>
</dbReference>
<dbReference type="PROSITE" id="PS00421">
    <property type="entry name" value="TM4_1"/>
    <property type="match status" value="1"/>
</dbReference>
<dbReference type="InterPro" id="IPR000301">
    <property type="entry name" value="Tetraspanin_animals"/>
</dbReference>
<dbReference type="InterPro" id="IPR018499">
    <property type="entry name" value="Tetraspanin/Peripherin"/>
</dbReference>